<dbReference type="InterPro" id="IPR021517">
    <property type="entry name" value="DUF3180"/>
</dbReference>
<evidence type="ECO:0000313" key="2">
    <source>
        <dbReference type="EMBL" id="TGO06484.1"/>
    </source>
</evidence>
<proteinExistence type="predicted"/>
<evidence type="ECO:0000313" key="3">
    <source>
        <dbReference type="Proteomes" id="UP000297318"/>
    </source>
</evidence>
<evidence type="ECO:0000256" key="1">
    <source>
        <dbReference type="SAM" id="Phobius"/>
    </source>
</evidence>
<dbReference type="RefSeq" id="WP_135848677.1">
    <property type="nucleotide sequence ID" value="NZ_RHPJ01000001.1"/>
</dbReference>
<gene>
    <name evidence="2" type="ORF">SERN_0676</name>
</gene>
<protein>
    <submittedName>
        <fullName evidence="2">Secreted protein</fullName>
    </submittedName>
</protein>
<name>A0A4Z1E3B4_9MICO</name>
<sequence length="155" mass="15629">MERTRASTLVVLAVIGLTLTLLVLRLLERSGHIVPAAPVAIVLLAAFAIVVLALGWRVRSFVAGRTSMDAVAASRVAALAMSASYVGALSLGVGLGQTMAVIGRLGAPAARADALIGGGTAATALACVVVGLVVQHWCRVPEDDDRGKPPGTPAG</sequence>
<dbReference type="Pfam" id="PF11377">
    <property type="entry name" value="DUF3180"/>
    <property type="match status" value="1"/>
</dbReference>
<dbReference type="EMBL" id="RHPJ01000001">
    <property type="protein sequence ID" value="TGO06484.1"/>
    <property type="molecule type" value="Genomic_DNA"/>
</dbReference>
<dbReference type="Proteomes" id="UP000297318">
    <property type="component" value="Unassembled WGS sequence"/>
</dbReference>
<feature type="transmembrane region" description="Helical" evidence="1">
    <location>
        <begin position="6"/>
        <end position="24"/>
    </location>
</feature>
<comment type="caution">
    <text evidence="2">The sequence shown here is derived from an EMBL/GenBank/DDBJ whole genome shotgun (WGS) entry which is preliminary data.</text>
</comment>
<organism evidence="2 3">
    <name type="scientific">Serinibacter arcticus</name>
    <dbReference type="NCBI Taxonomy" id="1655435"/>
    <lineage>
        <taxon>Bacteria</taxon>
        <taxon>Bacillati</taxon>
        <taxon>Actinomycetota</taxon>
        <taxon>Actinomycetes</taxon>
        <taxon>Micrococcales</taxon>
        <taxon>Beutenbergiaceae</taxon>
        <taxon>Serinibacter</taxon>
    </lineage>
</organism>
<feature type="transmembrane region" description="Helical" evidence="1">
    <location>
        <begin position="36"/>
        <end position="56"/>
    </location>
</feature>
<dbReference type="AlphaFoldDB" id="A0A4Z1E3B4"/>
<feature type="transmembrane region" description="Helical" evidence="1">
    <location>
        <begin position="114"/>
        <end position="134"/>
    </location>
</feature>
<reference evidence="2 3" key="1">
    <citation type="submission" date="2018-11" db="EMBL/GenBank/DDBJ databases">
        <title>Complete genome sequencing of the Actinobacteria Serinibacter sp. K3-2.</title>
        <authorList>
            <person name="Rakitin A.L."/>
            <person name="Beletsky A.V."/>
            <person name="Mardanov A.V."/>
            <person name="Ravin N.V."/>
            <person name="Gromova A.S."/>
            <person name="Filippova S.N."/>
            <person name="Gal'Chenko V.F."/>
        </authorList>
    </citation>
    <scope>NUCLEOTIDE SEQUENCE [LARGE SCALE GENOMIC DNA]</scope>
    <source>
        <strain evidence="2 3">K3-2</strain>
    </source>
</reference>
<keyword evidence="3" id="KW-1185">Reference proteome</keyword>
<keyword evidence="1" id="KW-0472">Membrane</keyword>
<feature type="transmembrane region" description="Helical" evidence="1">
    <location>
        <begin position="76"/>
        <end position="102"/>
    </location>
</feature>
<accession>A0A4Z1E3B4</accession>
<keyword evidence="1" id="KW-1133">Transmembrane helix</keyword>
<keyword evidence="1" id="KW-0812">Transmembrane</keyword>